<sequence length="363" mass="41664">MWRDNCHGRSSIQNHKIVVDALRLLGCQVSKSHVFAVLGLLHDAWRSIHRCLRVYLLGRAESPRPAGNQIAMQIPVFEPSCADNESLAVTDREIHLYLDDSGSREPDREPKEKRRDEMDYFALGGILINEEDVDELYSRHKTFCQQHGISYPLHSWAIRGGRGDFGWLKKPEAAYEFLGDLQRMLLALPVIGIAAVIDRPGYVARYRDRYQDQLWFMCKTAYCILIERAAKYARSQDRKLRVFFERAGKAEDRDLVAYTRILKTQGMPFDGANSANYGSLTAQEFKDIVRGEPRGKTKATPMLQIADLYLYPMAKGGYDPSYRPYKALMEHKRLIDAHLPPEELASRGIKYSCFDRVKNKDPD</sequence>
<dbReference type="Pfam" id="PF12686">
    <property type="entry name" value="DUF3800"/>
    <property type="match status" value="1"/>
</dbReference>
<evidence type="ECO:0000313" key="2">
    <source>
        <dbReference type="Proteomes" id="UP000245698"/>
    </source>
</evidence>
<reference evidence="2" key="1">
    <citation type="submission" date="2016-12" db="EMBL/GenBank/DDBJ databases">
        <authorList>
            <person name="Brunel B."/>
        </authorList>
    </citation>
    <scope>NUCLEOTIDE SEQUENCE [LARGE SCALE GENOMIC DNA]</scope>
</reference>
<dbReference type="Proteomes" id="UP000245698">
    <property type="component" value="Unassembled WGS sequence"/>
</dbReference>
<dbReference type="InterPro" id="IPR024524">
    <property type="entry name" value="DUF3800"/>
</dbReference>
<dbReference type="EMBL" id="FUIG01000019">
    <property type="protein sequence ID" value="SJM30240.1"/>
    <property type="molecule type" value="Genomic_DNA"/>
</dbReference>
<protein>
    <recommendedName>
        <fullName evidence="3">DUF3800 domain-containing protein</fullName>
    </recommendedName>
</protein>
<organism evidence="1 2">
    <name type="scientific">Mesorhizobium delmotii</name>
    <dbReference type="NCBI Taxonomy" id="1631247"/>
    <lineage>
        <taxon>Bacteria</taxon>
        <taxon>Pseudomonadati</taxon>
        <taxon>Pseudomonadota</taxon>
        <taxon>Alphaproteobacteria</taxon>
        <taxon>Hyphomicrobiales</taxon>
        <taxon>Phyllobacteriaceae</taxon>
        <taxon>Mesorhizobium</taxon>
    </lineage>
</organism>
<proteinExistence type="predicted"/>
<gene>
    <name evidence="1" type="ORF">BQ8482_130139</name>
</gene>
<evidence type="ECO:0000313" key="1">
    <source>
        <dbReference type="EMBL" id="SJM30240.1"/>
    </source>
</evidence>
<keyword evidence="2" id="KW-1185">Reference proteome</keyword>
<dbReference type="AlphaFoldDB" id="A0A2P9AGK0"/>
<accession>A0A2P9AGK0</accession>
<evidence type="ECO:0008006" key="3">
    <source>
        <dbReference type="Google" id="ProtNLM"/>
    </source>
</evidence>
<name>A0A2P9AGK0_9HYPH</name>